<dbReference type="KEGG" id="bvg:104902974"/>
<dbReference type="Gene3D" id="3.30.200.20">
    <property type="entry name" value="Phosphorylase Kinase, domain 1"/>
    <property type="match status" value="1"/>
</dbReference>
<dbReference type="EMBL" id="KQ090177">
    <property type="protein sequence ID" value="KMT02282.1"/>
    <property type="molecule type" value="Genomic_DNA"/>
</dbReference>
<evidence type="ECO:0000256" key="5">
    <source>
        <dbReference type="ARBA" id="ARBA00022777"/>
    </source>
</evidence>
<dbReference type="InterPro" id="IPR050588">
    <property type="entry name" value="WNK_Ser-Thr_kinase"/>
</dbReference>
<dbReference type="FunFam" id="3.30.200.20:FF:000075">
    <property type="entry name" value="Probable serine/threonine-protein kinase WNK1"/>
    <property type="match status" value="1"/>
</dbReference>
<dbReference type="Gramene" id="KMT02282">
    <property type="protein sequence ID" value="KMT02282"/>
    <property type="gene ID" value="BVRB_9g206000"/>
</dbReference>
<dbReference type="Proteomes" id="UP000035740">
    <property type="component" value="Chromosome 9"/>
</dbReference>
<dbReference type="SMART" id="SM00220">
    <property type="entry name" value="S_TKc"/>
    <property type="match status" value="1"/>
</dbReference>
<dbReference type="InterPro" id="IPR008271">
    <property type="entry name" value="Ser/Thr_kinase_AS"/>
</dbReference>
<dbReference type="eggNOG" id="KOG0584">
    <property type="taxonomic scope" value="Eukaryota"/>
</dbReference>
<comment type="catalytic activity">
    <reaction evidence="8">
        <text>L-seryl-[protein] + ATP = O-phospho-L-seryl-[protein] + ADP + H(+)</text>
        <dbReference type="Rhea" id="RHEA:17989"/>
        <dbReference type="Rhea" id="RHEA-COMP:9863"/>
        <dbReference type="Rhea" id="RHEA-COMP:11604"/>
        <dbReference type="ChEBI" id="CHEBI:15378"/>
        <dbReference type="ChEBI" id="CHEBI:29999"/>
        <dbReference type="ChEBI" id="CHEBI:30616"/>
        <dbReference type="ChEBI" id="CHEBI:83421"/>
        <dbReference type="ChEBI" id="CHEBI:456216"/>
        <dbReference type="EC" id="2.7.11.1"/>
    </reaction>
</comment>
<dbReference type="PANTHER" id="PTHR13902">
    <property type="entry name" value="SERINE/THREONINE-PROTEIN KINASE WNK WITH NO LYSINE -RELATED"/>
    <property type="match status" value="1"/>
</dbReference>
<dbReference type="GO" id="GO:0005524">
    <property type="term" value="F:ATP binding"/>
    <property type="evidence" value="ECO:0007669"/>
    <property type="project" value="UniProtKB-KW"/>
</dbReference>
<keyword evidence="4" id="KW-0547">Nucleotide-binding</keyword>
<gene>
    <name evidence="10" type="ORF">BVRB_9g206000</name>
</gene>
<dbReference type="PROSITE" id="PS00108">
    <property type="entry name" value="PROTEIN_KINASE_ST"/>
    <property type="match status" value="1"/>
</dbReference>
<dbReference type="InterPro" id="IPR011009">
    <property type="entry name" value="Kinase-like_dom_sf"/>
</dbReference>
<evidence type="ECO:0000256" key="6">
    <source>
        <dbReference type="ARBA" id="ARBA00022840"/>
    </source>
</evidence>
<dbReference type="GO" id="GO:0004674">
    <property type="term" value="F:protein serine/threonine kinase activity"/>
    <property type="evidence" value="ECO:0007669"/>
    <property type="project" value="UniProtKB-KW"/>
</dbReference>
<dbReference type="PROSITE" id="PS50011">
    <property type="entry name" value="PROTEIN_KINASE_DOM"/>
    <property type="match status" value="1"/>
</dbReference>
<dbReference type="SUPFAM" id="SSF56112">
    <property type="entry name" value="Protein kinase-like (PK-like)"/>
    <property type="match status" value="1"/>
</dbReference>
<dbReference type="InterPro" id="IPR000719">
    <property type="entry name" value="Prot_kinase_dom"/>
</dbReference>
<dbReference type="OMA" id="CKGANES"/>
<dbReference type="EC" id="2.7.11.1" evidence="1"/>
<evidence type="ECO:0000256" key="3">
    <source>
        <dbReference type="ARBA" id="ARBA00022679"/>
    </source>
</evidence>
<keyword evidence="2" id="KW-0723">Serine/threonine-protein kinase</keyword>
<keyword evidence="5" id="KW-0418">Kinase</keyword>
<evidence type="ECO:0000256" key="1">
    <source>
        <dbReference type="ARBA" id="ARBA00012513"/>
    </source>
</evidence>
<comment type="catalytic activity">
    <reaction evidence="7">
        <text>L-threonyl-[protein] + ATP = O-phospho-L-threonyl-[protein] + ADP + H(+)</text>
        <dbReference type="Rhea" id="RHEA:46608"/>
        <dbReference type="Rhea" id="RHEA-COMP:11060"/>
        <dbReference type="Rhea" id="RHEA-COMP:11605"/>
        <dbReference type="ChEBI" id="CHEBI:15378"/>
        <dbReference type="ChEBI" id="CHEBI:30013"/>
        <dbReference type="ChEBI" id="CHEBI:30616"/>
        <dbReference type="ChEBI" id="CHEBI:61977"/>
        <dbReference type="ChEBI" id="CHEBI:456216"/>
        <dbReference type="EC" id="2.7.11.1"/>
    </reaction>
</comment>
<accession>A0A0J8BM43</accession>
<protein>
    <recommendedName>
        <fullName evidence="1">non-specific serine/threonine protein kinase</fullName>
        <ecNumber evidence="1">2.7.11.1</ecNumber>
    </recommendedName>
</protein>
<keyword evidence="6" id="KW-0067">ATP-binding</keyword>
<keyword evidence="11" id="KW-1185">Reference proteome</keyword>
<evidence type="ECO:0000313" key="10">
    <source>
        <dbReference type="EMBL" id="KMT02282.1"/>
    </source>
</evidence>
<name>A0A0J8BM43_BETVV</name>
<proteinExistence type="predicted"/>
<evidence type="ECO:0000256" key="2">
    <source>
        <dbReference type="ARBA" id="ARBA00022527"/>
    </source>
</evidence>
<evidence type="ECO:0000313" key="11">
    <source>
        <dbReference type="Proteomes" id="UP000035740"/>
    </source>
</evidence>
<feature type="domain" description="Protein kinase" evidence="9">
    <location>
        <begin position="25"/>
        <end position="285"/>
    </location>
</feature>
<dbReference type="AlphaFoldDB" id="A0A0J8BM43"/>
<reference evidence="10 11" key="1">
    <citation type="journal article" date="2014" name="Nature">
        <title>The genome of the recently domesticated crop plant sugar beet (Beta vulgaris).</title>
        <authorList>
            <person name="Dohm J.C."/>
            <person name="Minoche A.E."/>
            <person name="Holtgrawe D."/>
            <person name="Capella-Gutierrez S."/>
            <person name="Zakrzewski F."/>
            <person name="Tafer H."/>
            <person name="Rupp O."/>
            <person name="Sorensen T.R."/>
            <person name="Stracke R."/>
            <person name="Reinhardt R."/>
            <person name="Goesmann A."/>
            <person name="Kraft T."/>
            <person name="Schulz B."/>
            <person name="Stadler P.F."/>
            <person name="Schmidt T."/>
            <person name="Gabaldon T."/>
            <person name="Lehrach H."/>
            <person name="Weisshaar B."/>
            <person name="Himmelbauer H."/>
        </authorList>
    </citation>
    <scope>NUCLEOTIDE SEQUENCE [LARGE SCALE GENOMIC DNA]</scope>
    <source>
        <tissue evidence="10">Taproot</tissue>
    </source>
</reference>
<keyword evidence="3" id="KW-0808">Transferase</keyword>
<dbReference type="OrthoDB" id="1034557at2759"/>
<organism evidence="10 11">
    <name type="scientific">Beta vulgaris subsp. vulgaris</name>
    <name type="common">Beet</name>
    <dbReference type="NCBI Taxonomy" id="3555"/>
    <lineage>
        <taxon>Eukaryota</taxon>
        <taxon>Viridiplantae</taxon>
        <taxon>Streptophyta</taxon>
        <taxon>Embryophyta</taxon>
        <taxon>Tracheophyta</taxon>
        <taxon>Spermatophyta</taxon>
        <taxon>Magnoliopsida</taxon>
        <taxon>eudicotyledons</taxon>
        <taxon>Gunneridae</taxon>
        <taxon>Pentapetalae</taxon>
        <taxon>Caryophyllales</taxon>
        <taxon>Chenopodiaceae</taxon>
        <taxon>Betoideae</taxon>
        <taxon>Beta</taxon>
    </lineage>
</organism>
<evidence type="ECO:0000256" key="7">
    <source>
        <dbReference type="ARBA" id="ARBA00047899"/>
    </source>
</evidence>
<evidence type="ECO:0000256" key="4">
    <source>
        <dbReference type="ARBA" id="ARBA00022741"/>
    </source>
</evidence>
<evidence type="ECO:0000259" key="9">
    <source>
        <dbReference type="PROSITE" id="PS50011"/>
    </source>
</evidence>
<dbReference type="Pfam" id="PF00069">
    <property type="entry name" value="Pkinase"/>
    <property type="match status" value="1"/>
</dbReference>
<evidence type="ECO:0000256" key="8">
    <source>
        <dbReference type="ARBA" id="ARBA00048679"/>
    </source>
</evidence>
<dbReference type="Gene3D" id="1.10.510.10">
    <property type="entry name" value="Transferase(Phosphotransferase) domain 1"/>
    <property type="match status" value="1"/>
</dbReference>
<sequence length="540" mass="59954">MGSSLQEDDIEELEVVEKDPTGLYVRYEEVRGEGAFKTVYKGFDEVNGLEIAWSKVELTEKIFKSQKHLQNVCSEANLLKSLKHENIMRCYYSWVDNEKKTVNMITELFTSGNMSQYRKKHNGVDTKAIKNWARQILKGLDCLHCHNPPIIHRDLKCDNIFINGNSGKVKIGDLGLAAMLQQGTPATRGAGGTPEFMAPELFDDEYDQLVDIYSFGMCLLQMVTRELPYSECTNSAQIYKKIISGVKPAALGKVTDLQVKQFIEKCLGPVSERPSAIDLLNDPFLASSDSGSSIASSKTLSLTSESVCSSSVCSSSGKPEVASSLPSLSAAAPVEIAKAVVSKDKFLKLDGKVLKENDSISMTLWTVDVRGHTEKIEFVFFIETDTCQSVMEEMVKELELSVEDAALITEIMEGMVTEIVSGYSKLEKSSKPPSVDSQVHAQSTSDADHDLVLQVHPDLVLQVHHDLVLQGDLKCKGANESEDYHSIMPRISADALRNICINKQDTEAMRIDERKCSKVVAKARSRSQLRKLLFLCQNRF</sequence>
<dbReference type="FunFam" id="1.10.510.10:FF:000046">
    <property type="entry name" value="probable serine/threonine-protein kinase WNK9"/>
    <property type="match status" value="1"/>
</dbReference>